<proteinExistence type="predicted"/>
<protein>
    <submittedName>
        <fullName evidence="1">Uncharacterized protein</fullName>
    </submittedName>
</protein>
<gene>
    <name evidence="1" type="ORF">ADICYQ_0835</name>
</gene>
<dbReference type="Proteomes" id="UP000014974">
    <property type="component" value="Unassembled WGS sequence"/>
</dbReference>
<comment type="caution">
    <text evidence="1">The sequence shown here is derived from an EMBL/GenBank/DDBJ whole genome shotgun (WGS) entry which is preliminary data.</text>
</comment>
<evidence type="ECO:0000313" key="1">
    <source>
        <dbReference type="EMBL" id="EPR70839.1"/>
    </source>
</evidence>
<sequence>MKGGYYDPSLKDLNNNNREFYSRKSHYIPHPQPCKGLNLDAEN</sequence>
<dbReference type="AlphaFoldDB" id="S7WVQ3"/>
<accession>S7WVQ3</accession>
<name>S7WVQ3_9BACT</name>
<evidence type="ECO:0000313" key="2">
    <source>
        <dbReference type="Proteomes" id="UP000014974"/>
    </source>
</evidence>
<dbReference type="EMBL" id="ATNM01000035">
    <property type="protein sequence ID" value="EPR70839.1"/>
    <property type="molecule type" value="Genomic_DNA"/>
</dbReference>
<reference evidence="1 2" key="1">
    <citation type="journal article" date="2013" name="Genome Announc.">
        <title>Draft Genome Sequence of Cyclobacterium qasimii Strain M12-11BT, Isolated from Arctic Marine Sediment.</title>
        <authorList>
            <person name="Shivaji S."/>
            <person name="Ara S."/>
            <person name="Singh A."/>
            <person name="Kumar Pinnaka A."/>
        </authorList>
    </citation>
    <scope>NUCLEOTIDE SEQUENCE [LARGE SCALE GENOMIC DNA]</scope>
    <source>
        <strain evidence="1 2">M12-11B</strain>
    </source>
</reference>
<organism evidence="1 2">
    <name type="scientific">Cyclobacterium qasimii M12-11B</name>
    <dbReference type="NCBI Taxonomy" id="641524"/>
    <lineage>
        <taxon>Bacteria</taxon>
        <taxon>Pseudomonadati</taxon>
        <taxon>Bacteroidota</taxon>
        <taxon>Cytophagia</taxon>
        <taxon>Cytophagales</taxon>
        <taxon>Cyclobacteriaceae</taxon>
        <taxon>Cyclobacterium</taxon>
    </lineage>
</organism>